<proteinExistence type="predicted"/>
<dbReference type="EMBL" id="JAWRVI010000122">
    <property type="protein sequence ID" value="KAK4075272.1"/>
    <property type="molecule type" value="Genomic_DNA"/>
</dbReference>
<keyword evidence="2" id="KW-1185">Reference proteome</keyword>
<comment type="caution">
    <text evidence="1">The sequence shown here is derived from an EMBL/GenBank/DDBJ whole genome shotgun (WGS) entry which is preliminary data.</text>
</comment>
<gene>
    <name evidence="1" type="ORF">Purlil1_12685</name>
</gene>
<protein>
    <submittedName>
        <fullName evidence="1">Uncharacterized protein</fullName>
    </submittedName>
</protein>
<name>A0ABR0BGM6_PURLI</name>
<accession>A0ABR0BGM6</accession>
<dbReference type="Proteomes" id="UP001287286">
    <property type="component" value="Unassembled WGS sequence"/>
</dbReference>
<evidence type="ECO:0000313" key="1">
    <source>
        <dbReference type="EMBL" id="KAK4075272.1"/>
    </source>
</evidence>
<evidence type="ECO:0000313" key="2">
    <source>
        <dbReference type="Proteomes" id="UP001287286"/>
    </source>
</evidence>
<organism evidence="1 2">
    <name type="scientific">Purpureocillium lilacinum</name>
    <name type="common">Paecilomyces lilacinus</name>
    <dbReference type="NCBI Taxonomy" id="33203"/>
    <lineage>
        <taxon>Eukaryota</taxon>
        <taxon>Fungi</taxon>
        <taxon>Dikarya</taxon>
        <taxon>Ascomycota</taxon>
        <taxon>Pezizomycotina</taxon>
        <taxon>Sordariomycetes</taxon>
        <taxon>Hypocreomycetidae</taxon>
        <taxon>Hypocreales</taxon>
        <taxon>Ophiocordycipitaceae</taxon>
        <taxon>Purpureocillium</taxon>
    </lineage>
</organism>
<reference evidence="1 2" key="1">
    <citation type="journal article" date="2024" name="Microbiol. Resour. Announc.">
        <title>Genome annotations for the ascomycete fungi Trichoderma harzianum, Trichoderma aggressivum, and Purpureocillium lilacinum.</title>
        <authorList>
            <person name="Beijen E.P.W."/>
            <person name="Ohm R.A."/>
        </authorList>
    </citation>
    <scope>NUCLEOTIDE SEQUENCE [LARGE SCALE GENOMIC DNA]</scope>
    <source>
        <strain evidence="1 2">CBS 150709</strain>
    </source>
</reference>
<sequence length="167" mass="18857">MVRLHTTEDDTYAWTFAPQKSHLFDKNLSDHSVGSYKELCENVGTTFKAVPVSLAAVAQGDVDDVLPEWNPKSSAARIAELETQNAYLLQQLDLFSKQRDAETRLRLDMQEKWHKAEAAAKEGVRKAAQREEYFRQAATRNGRGLSEIKTLADRLCNSLAIRDDGFL</sequence>